<dbReference type="KEGG" id="snay:FZC37_00385"/>
<dbReference type="EMBL" id="CP043312">
    <property type="protein sequence ID" value="QEK39401.1"/>
    <property type="molecule type" value="Genomic_DNA"/>
</dbReference>
<accession>A0A5C0UIG6</accession>
<evidence type="ECO:0000313" key="2">
    <source>
        <dbReference type="EMBL" id="QEK39401.1"/>
    </source>
</evidence>
<evidence type="ECO:0000313" key="3">
    <source>
        <dbReference type="Proteomes" id="UP000323844"/>
    </source>
</evidence>
<name>A0A5C0UIG6_9RICK</name>
<reference evidence="2 3" key="1">
    <citation type="submission" date="2019-08" db="EMBL/GenBank/DDBJ databases">
        <title>Highly reduced genomes of protist endosymbionts show evolutionary convergence.</title>
        <authorList>
            <person name="George E."/>
            <person name="Husnik F."/>
            <person name="Tashyreva D."/>
            <person name="Prokopchuk G."/>
            <person name="Horak A."/>
            <person name="Kwong W.K."/>
            <person name="Lukes J."/>
            <person name="Keeling P.J."/>
        </authorList>
    </citation>
    <scope>NUCLEOTIDE SEQUENCE [LARGE SCALE GENOMIC DNA]</scope>
    <source>
        <strain evidence="2">1621</strain>
    </source>
</reference>
<evidence type="ECO:0000256" key="1">
    <source>
        <dbReference type="SAM" id="MobiDB-lite"/>
    </source>
</evidence>
<dbReference type="Proteomes" id="UP000323844">
    <property type="component" value="Chromosome"/>
</dbReference>
<protein>
    <submittedName>
        <fullName evidence="2">Uncharacterized protein</fullName>
    </submittedName>
</protein>
<organism evidence="2 3">
    <name type="scientific">Candidatus Sneabacter namystus</name>
    <dbReference type="NCBI Taxonomy" id="2601646"/>
    <lineage>
        <taxon>Bacteria</taxon>
        <taxon>Pseudomonadati</taxon>
        <taxon>Pseudomonadota</taxon>
        <taxon>Alphaproteobacteria</taxon>
        <taxon>Rickettsiales</taxon>
        <taxon>Rickettsiaceae</taxon>
        <taxon>Rickettsieae</taxon>
        <taxon>Candidatus Sneabacter</taxon>
    </lineage>
</organism>
<sequence>MANFTNEKMMLSTEEHIKTKEELILGIDDEEQGFASPLKARNRDRDSDRGRDRDSDRPSLSDDVMCDASGATDIDFGADEELAG</sequence>
<dbReference type="AlphaFoldDB" id="A0A5C0UIG6"/>
<gene>
    <name evidence="2" type="ORF">FZC37_00385</name>
</gene>
<dbReference type="RefSeq" id="WP_148951762.1">
    <property type="nucleotide sequence ID" value="NZ_CP043312.1"/>
</dbReference>
<proteinExistence type="predicted"/>
<feature type="region of interest" description="Disordered" evidence="1">
    <location>
        <begin position="28"/>
        <end position="84"/>
    </location>
</feature>
<feature type="compositionally biased region" description="Basic and acidic residues" evidence="1">
    <location>
        <begin position="41"/>
        <end position="60"/>
    </location>
</feature>
<keyword evidence="3" id="KW-1185">Reference proteome</keyword>